<gene>
    <name evidence="1" type="ORF">BACCELL_04842</name>
</gene>
<comment type="caution">
    <text evidence="1">The sequence shown here is derived from an EMBL/GenBank/DDBJ whole genome shotgun (WGS) entry which is preliminary data.</text>
</comment>
<proteinExistence type="predicted"/>
<name>E2NKJ9_9BACE</name>
<dbReference type="Proteomes" id="UP000003711">
    <property type="component" value="Unassembled WGS sequence"/>
</dbReference>
<dbReference type="AlphaFoldDB" id="E2NKJ9"/>
<reference evidence="1 2" key="1">
    <citation type="submission" date="2008-12" db="EMBL/GenBank/DDBJ databases">
        <authorList>
            <person name="Fulton L."/>
            <person name="Clifton S."/>
            <person name="Fulton B."/>
            <person name="Xu J."/>
            <person name="Minx P."/>
            <person name="Pepin K.H."/>
            <person name="Johnson M."/>
            <person name="Bhonagiri V."/>
            <person name="Nash W.E."/>
            <person name="Mardis E.R."/>
            <person name="Wilson R.K."/>
        </authorList>
    </citation>
    <scope>NUCLEOTIDE SEQUENCE [LARGE SCALE GENOMIC DNA]</scope>
    <source>
        <strain evidence="1 2">DSM 14838</strain>
    </source>
</reference>
<organism evidence="1 2">
    <name type="scientific">Bacteroides cellulosilyticus DSM 14838</name>
    <dbReference type="NCBI Taxonomy" id="537012"/>
    <lineage>
        <taxon>Bacteria</taxon>
        <taxon>Pseudomonadati</taxon>
        <taxon>Bacteroidota</taxon>
        <taxon>Bacteroidia</taxon>
        <taxon>Bacteroidales</taxon>
        <taxon>Bacteroidaceae</taxon>
        <taxon>Bacteroides</taxon>
    </lineage>
</organism>
<evidence type="ECO:0000313" key="1">
    <source>
        <dbReference type="EMBL" id="EEF87589.1"/>
    </source>
</evidence>
<evidence type="ECO:0000313" key="2">
    <source>
        <dbReference type="Proteomes" id="UP000003711"/>
    </source>
</evidence>
<sequence>MCKDKQYIDVLCVRMRTIFVRYGTRSIYIIQKYSIVIQSITSLA</sequence>
<dbReference type="HOGENOM" id="CLU_3212159_0_0_10"/>
<dbReference type="EMBL" id="ACCH01000382">
    <property type="protein sequence ID" value="EEF87589.1"/>
    <property type="molecule type" value="Genomic_DNA"/>
</dbReference>
<accession>E2NKJ9</accession>
<reference evidence="1 2" key="2">
    <citation type="submission" date="2009-01" db="EMBL/GenBank/DDBJ databases">
        <title>Draft genome sequence of Bacteroides cellulosilyticus (DSM 14838).</title>
        <authorList>
            <person name="Sudarsanam P."/>
            <person name="Ley R."/>
            <person name="Guruge J."/>
            <person name="Turnbaugh P.J."/>
            <person name="Mahowald M."/>
            <person name="Liep D."/>
            <person name="Gordon J."/>
        </authorList>
    </citation>
    <scope>NUCLEOTIDE SEQUENCE [LARGE SCALE GENOMIC DNA]</scope>
    <source>
        <strain evidence="1 2">DSM 14838</strain>
    </source>
</reference>
<protein>
    <submittedName>
        <fullName evidence="1">Uncharacterized protein</fullName>
    </submittedName>
</protein>